<organism evidence="2 3">
    <name type="scientific">Paractinoplanes abujensis</name>
    <dbReference type="NCBI Taxonomy" id="882441"/>
    <lineage>
        <taxon>Bacteria</taxon>
        <taxon>Bacillati</taxon>
        <taxon>Actinomycetota</taxon>
        <taxon>Actinomycetes</taxon>
        <taxon>Micromonosporales</taxon>
        <taxon>Micromonosporaceae</taxon>
        <taxon>Paractinoplanes</taxon>
    </lineage>
</organism>
<dbReference type="EMBL" id="JACHMF010000001">
    <property type="protein sequence ID" value="MBB4697984.1"/>
    <property type="molecule type" value="Genomic_DNA"/>
</dbReference>
<sequence>MAQESADVETGLPDLSGLSFGELTEQDPRTFQPSLADFLRRIDEPSQSINGYNPQRLD</sequence>
<dbReference type="RefSeq" id="WP_184956045.1">
    <property type="nucleotide sequence ID" value="NZ_BOMC01000025.1"/>
</dbReference>
<gene>
    <name evidence="2" type="ORF">BKA14_008132</name>
</gene>
<protein>
    <recommendedName>
        <fullName evidence="4">FXSXX-COOH protein</fullName>
    </recommendedName>
</protein>
<dbReference type="AlphaFoldDB" id="A0A7W7D123"/>
<name>A0A7W7D123_9ACTN</name>
<evidence type="ECO:0000256" key="1">
    <source>
        <dbReference type="SAM" id="MobiDB-lite"/>
    </source>
</evidence>
<reference evidence="2 3" key="1">
    <citation type="submission" date="2020-08" db="EMBL/GenBank/DDBJ databases">
        <title>Sequencing the genomes of 1000 actinobacteria strains.</title>
        <authorList>
            <person name="Klenk H.-P."/>
        </authorList>
    </citation>
    <scope>NUCLEOTIDE SEQUENCE [LARGE SCALE GENOMIC DNA]</scope>
    <source>
        <strain evidence="2 3">DSM 45518</strain>
    </source>
</reference>
<comment type="caution">
    <text evidence="2">The sequence shown here is derived from an EMBL/GenBank/DDBJ whole genome shotgun (WGS) entry which is preliminary data.</text>
</comment>
<proteinExistence type="predicted"/>
<evidence type="ECO:0000313" key="3">
    <source>
        <dbReference type="Proteomes" id="UP000542742"/>
    </source>
</evidence>
<accession>A0A7W7D123</accession>
<evidence type="ECO:0000313" key="2">
    <source>
        <dbReference type="EMBL" id="MBB4697984.1"/>
    </source>
</evidence>
<keyword evidence="3" id="KW-1185">Reference proteome</keyword>
<feature type="region of interest" description="Disordered" evidence="1">
    <location>
        <begin position="1"/>
        <end position="32"/>
    </location>
</feature>
<dbReference type="Proteomes" id="UP000542742">
    <property type="component" value="Unassembled WGS sequence"/>
</dbReference>
<evidence type="ECO:0008006" key="4">
    <source>
        <dbReference type="Google" id="ProtNLM"/>
    </source>
</evidence>